<name>A0A6L3VM98_9ACTN</name>
<dbReference type="InterPro" id="IPR036689">
    <property type="entry name" value="ESAT-6-like_sf"/>
</dbReference>
<keyword evidence="2" id="KW-1185">Reference proteome</keyword>
<proteinExistence type="predicted"/>
<dbReference type="SUPFAM" id="SSF140453">
    <property type="entry name" value="EsxAB dimer-like"/>
    <property type="match status" value="1"/>
</dbReference>
<dbReference type="Proteomes" id="UP000483004">
    <property type="component" value="Unassembled WGS sequence"/>
</dbReference>
<comment type="caution">
    <text evidence="1">The sequence shown here is derived from an EMBL/GenBank/DDBJ whole genome shotgun (WGS) entry which is preliminary data.</text>
</comment>
<accession>A0A6L3VM98</accession>
<reference evidence="1 2" key="1">
    <citation type="submission" date="2019-09" db="EMBL/GenBank/DDBJ databases">
        <title>Actinomadura physcomitrii sp. nov., a novel actinomycete isolated from moss [Physcomitrium sphaericum (Ludw) Fuernr].</title>
        <authorList>
            <person name="Liu C."/>
            <person name="Zhuang X."/>
        </authorList>
    </citation>
    <scope>NUCLEOTIDE SEQUENCE [LARGE SCALE GENOMIC DNA]</scope>
    <source>
        <strain evidence="1 2">CYP1-1B</strain>
    </source>
</reference>
<organism evidence="1 2">
    <name type="scientific">Actinomadura montaniterrae</name>
    <dbReference type="NCBI Taxonomy" id="1803903"/>
    <lineage>
        <taxon>Bacteria</taxon>
        <taxon>Bacillati</taxon>
        <taxon>Actinomycetota</taxon>
        <taxon>Actinomycetes</taxon>
        <taxon>Streptosporangiales</taxon>
        <taxon>Thermomonosporaceae</taxon>
        <taxon>Actinomadura</taxon>
    </lineage>
</organism>
<evidence type="ECO:0000313" key="2">
    <source>
        <dbReference type="Proteomes" id="UP000483004"/>
    </source>
</evidence>
<dbReference type="RefSeq" id="WP_151543347.1">
    <property type="nucleotide sequence ID" value="NZ_WBMR01000101.1"/>
</dbReference>
<sequence length="237" mass="25340">MFTPTIDILLRRVGEISPPAAATGRQLIASLWGDPGHIKKAADAWATAKVDATTRITNVLDNDMQKLSTDHWSGEAKEAYTAWMETLRKQALDPLQEAFGKVEEQLNTTAKIIDDTHWQIEQMAGSLLAAIVAGLRAAGTEGADIAADLGILAAIGKFIHSLYILWHDCTTKFGEVANSLRTAIPDIGTPVRGQPMIPPVNGVQIPIYATGREPAPDPSGIIGDWGNWGTADPVPGS</sequence>
<gene>
    <name evidence="1" type="ORF">F9B16_28780</name>
</gene>
<dbReference type="Gene3D" id="1.10.287.1060">
    <property type="entry name" value="ESAT-6-like"/>
    <property type="match status" value="1"/>
</dbReference>
<evidence type="ECO:0000313" key="1">
    <source>
        <dbReference type="EMBL" id="KAB2373325.1"/>
    </source>
</evidence>
<protein>
    <submittedName>
        <fullName evidence="1">WXG100 family type VII secretion target</fullName>
    </submittedName>
</protein>
<dbReference type="OrthoDB" id="4763957at2"/>
<dbReference type="AlphaFoldDB" id="A0A6L3VM98"/>
<dbReference type="EMBL" id="WBMR01000101">
    <property type="protein sequence ID" value="KAB2373325.1"/>
    <property type="molecule type" value="Genomic_DNA"/>
</dbReference>